<evidence type="ECO:0000256" key="1">
    <source>
        <dbReference type="ARBA" id="ARBA00008482"/>
    </source>
</evidence>
<feature type="region of interest" description="Disordered" evidence="3">
    <location>
        <begin position="220"/>
        <end position="268"/>
    </location>
</feature>
<evidence type="ECO:0000313" key="6">
    <source>
        <dbReference type="Proteomes" id="UP000664521"/>
    </source>
</evidence>
<dbReference type="EMBL" id="CAJPDS010000012">
    <property type="protein sequence ID" value="CAF9913187.1"/>
    <property type="molecule type" value="Genomic_DNA"/>
</dbReference>
<keyword evidence="6" id="KW-1185">Reference proteome</keyword>
<proteinExistence type="inferred from homology"/>
<protein>
    <recommendedName>
        <fullName evidence="4">PCI domain-containing protein</fullName>
    </recommendedName>
</protein>
<dbReference type="PANTHER" id="PTHR15350">
    <property type="entry name" value="COP9 SIGNALOSOME COMPLEX SUBUNIT 7/DENDRITIC CELL PROTEIN GA17"/>
    <property type="match status" value="1"/>
</dbReference>
<evidence type="ECO:0000256" key="3">
    <source>
        <dbReference type="SAM" id="MobiDB-lite"/>
    </source>
</evidence>
<gene>
    <name evidence="5" type="ORF">HETSPECPRED_001353</name>
</gene>
<reference evidence="5" key="1">
    <citation type="submission" date="2021-03" db="EMBL/GenBank/DDBJ databases">
        <authorList>
            <person name="Tagirdzhanova G."/>
        </authorList>
    </citation>
    <scope>NUCLEOTIDE SEQUENCE</scope>
</reference>
<dbReference type="Pfam" id="PF01399">
    <property type="entry name" value="PCI"/>
    <property type="match status" value="1"/>
</dbReference>
<feature type="compositionally biased region" description="Low complexity" evidence="3">
    <location>
        <begin position="259"/>
        <end position="268"/>
    </location>
</feature>
<dbReference type="Pfam" id="PF22061">
    <property type="entry name" value="CSN7_HB_subdom"/>
    <property type="match status" value="1"/>
</dbReference>
<evidence type="ECO:0000259" key="4">
    <source>
        <dbReference type="PROSITE" id="PS50250"/>
    </source>
</evidence>
<dbReference type="InterPro" id="IPR000717">
    <property type="entry name" value="PCI_dom"/>
</dbReference>
<dbReference type="AlphaFoldDB" id="A0A8H3EZK7"/>
<dbReference type="InterPro" id="IPR045237">
    <property type="entry name" value="COPS7/eIF3m"/>
</dbReference>
<comment type="caution">
    <text evidence="5">The sequence shown here is derived from an EMBL/GenBank/DDBJ whole genome shotgun (WGS) entry which is preliminary data.</text>
</comment>
<evidence type="ECO:0000256" key="2">
    <source>
        <dbReference type="ARBA" id="ARBA00022790"/>
    </source>
</evidence>
<dbReference type="PROSITE" id="PS50250">
    <property type="entry name" value="PCI"/>
    <property type="match status" value="1"/>
</dbReference>
<dbReference type="GO" id="GO:0008180">
    <property type="term" value="C:COP9 signalosome"/>
    <property type="evidence" value="ECO:0007669"/>
    <property type="project" value="UniProtKB-KW"/>
</dbReference>
<comment type="similarity">
    <text evidence="1">Belongs to the CSN7/EIF3M family. CSN7 subfamily.</text>
</comment>
<keyword evidence="2" id="KW-0736">Signalosome</keyword>
<evidence type="ECO:0000313" key="5">
    <source>
        <dbReference type="EMBL" id="CAF9913187.1"/>
    </source>
</evidence>
<sequence length="268" mass="29190">MDPTQQKALNALEPYILLSKSATSPRAAVDLINQATSAPNTFVFAELLQTPNIQALRTASEEHARYLTLLEIFAWGTWKDYESTPNLPTLTPAQSHKLRQLTLLSLSPAPTSLTYPSLLTAVSLPTVRALEDLIISAIYAGLLVAKLDTQASRVDVSSLAPLRDLPPNSVPAMLQVLGDWDRRCAGVLREIEGQVRDVRVRARERKRDEGEYAGMVEKAMKEEETRRKRGAGVGDGEGGQGEEGDVRMRGAKRGGGAGFAAMGKKILR</sequence>
<dbReference type="PANTHER" id="PTHR15350:SF5">
    <property type="entry name" value="COP9 SIGNALOSOME COMPLEX SUBUNIT 7"/>
    <property type="match status" value="1"/>
</dbReference>
<organism evidence="5 6">
    <name type="scientific">Heterodermia speciosa</name>
    <dbReference type="NCBI Taxonomy" id="116794"/>
    <lineage>
        <taxon>Eukaryota</taxon>
        <taxon>Fungi</taxon>
        <taxon>Dikarya</taxon>
        <taxon>Ascomycota</taxon>
        <taxon>Pezizomycotina</taxon>
        <taxon>Lecanoromycetes</taxon>
        <taxon>OSLEUM clade</taxon>
        <taxon>Lecanoromycetidae</taxon>
        <taxon>Caliciales</taxon>
        <taxon>Physciaceae</taxon>
        <taxon>Heterodermia</taxon>
    </lineage>
</organism>
<feature type="compositionally biased region" description="Gly residues" evidence="3">
    <location>
        <begin position="231"/>
        <end position="241"/>
    </location>
</feature>
<dbReference type="SMART" id="SM00088">
    <property type="entry name" value="PINT"/>
    <property type="match status" value="1"/>
</dbReference>
<dbReference type="OrthoDB" id="10265275at2759"/>
<feature type="domain" description="PCI" evidence="4">
    <location>
        <begin position="1"/>
        <end position="161"/>
    </location>
</feature>
<name>A0A8H3EZK7_9LECA</name>
<accession>A0A8H3EZK7</accession>
<dbReference type="Proteomes" id="UP000664521">
    <property type="component" value="Unassembled WGS sequence"/>
</dbReference>